<dbReference type="Proteomes" id="UP000237000">
    <property type="component" value="Unassembled WGS sequence"/>
</dbReference>
<dbReference type="EMBL" id="JXTC01000037">
    <property type="protein sequence ID" value="PON96562.1"/>
    <property type="molecule type" value="Genomic_DNA"/>
</dbReference>
<keyword evidence="2" id="KW-1185">Reference proteome</keyword>
<name>A0A2P5FFK7_TREOI</name>
<gene>
    <name evidence="1" type="ORF">TorRG33x02_075430</name>
</gene>
<comment type="caution">
    <text evidence="1">The sequence shown here is derived from an EMBL/GenBank/DDBJ whole genome shotgun (WGS) entry which is preliminary data.</text>
</comment>
<protein>
    <submittedName>
        <fullName evidence="1">Uncharacterized protein</fullName>
    </submittedName>
</protein>
<sequence>MRRTSPRVEKGIDIEMGENLDLGAIETKVRDAESKFLEGSVIAGLRSQCDKGRVMDYDSFGCVRNNVDDMSSQEIRLLAGLDALGISLKTEMTLVIKTKSVQLEVLNKTPDKERELLRDDVRNV</sequence>
<dbReference type="AlphaFoldDB" id="A0A2P5FFK7"/>
<proteinExistence type="predicted"/>
<reference evidence="2" key="1">
    <citation type="submission" date="2016-06" db="EMBL/GenBank/DDBJ databases">
        <title>Parallel loss of symbiosis genes in relatives of nitrogen-fixing non-legume Parasponia.</title>
        <authorList>
            <person name="Van Velzen R."/>
            <person name="Holmer R."/>
            <person name="Bu F."/>
            <person name="Rutten L."/>
            <person name="Van Zeijl A."/>
            <person name="Liu W."/>
            <person name="Santuari L."/>
            <person name="Cao Q."/>
            <person name="Sharma T."/>
            <person name="Shen D."/>
            <person name="Roswanjaya Y."/>
            <person name="Wardhani T."/>
            <person name="Kalhor M.S."/>
            <person name="Jansen J."/>
            <person name="Van den Hoogen J."/>
            <person name="Gungor B."/>
            <person name="Hartog M."/>
            <person name="Hontelez J."/>
            <person name="Verver J."/>
            <person name="Yang W.-C."/>
            <person name="Schijlen E."/>
            <person name="Repin R."/>
            <person name="Schilthuizen M."/>
            <person name="Schranz E."/>
            <person name="Heidstra R."/>
            <person name="Miyata K."/>
            <person name="Fedorova E."/>
            <person name="Kohlen W."/>
            <person name="Bisseling T."/>
            <person name="Smit S."/>
            <person name="Geurts R."/>
        </authorList>
    </citation>
    <scope>NUCLEOTIDE SEQUENCE [LARGE SCALE GENOMIC DNA]</scope>
    <source>
        <strain evidence="2">cv. RG33-2</strain>
    </source>
</reference>
<evidence type="ECO:0000313" key="2">
    <source>
        <dbReference type="Proteomes" id="UP000237000"/>
    </source>
</evidence>
<dbReference type="InParanoid" id="A0A2P5FFK7"/>
<organism evidence="1 2">
    <name type="scientific">Trema orientale</name>
    <name type="common">Charcoal tree</name>
    <name type="synonym">Celtis orientalis</name>
    <dbReference type="NCBI Taxonomy" id="63057"/>
    <lineage>
        <taxon>Eukaryota</taxon>
        <taxon>Viridiplantae</taxon>
        <taxon>Streptophyta</taxon>
        <taxon>Embryophyta</taxon>
        <taxon>Tracheophyta</taxon>
        <taxon>Spermatophyta</taxon>
        <taxon>Magnoliopsida</taxon>
        <taxon>eudicotyledons</taxon>
        <taxon>Gunneridae</taxon>
        <taxon>Pentapetalae</taxon>
        <taxon>rosids</taxon>
        <taxon>fabids</taxon>
        <taxon>Rosales</taxon>
        <taxon>Cannabaceae</taxon>
        <taxon>Trema</taxon>
    </lineage>
</organism>
<evidence type="ECO:0000313" key="1">
    <source>
        <dbReference type="EMBL" id="PON96562.1"/>
    </source>
</evidence>
<accession>A0A2P5FFK7</accession>